<name>A0ABD6EAV0_9BILA</name>
<feature type="domain" description="RNA polymerase II elongation factor ELL N-terminal" evidence="2">
    <location>
        <begin position="30"/>
        <end position="298"/>
    </location>
</feature>
<evidence type="ECO:0000256" key="1">
    <source>
        <dbReference type="SAM" id="MobiDB-lite"/>
    </source>
</evidence>
<organism evidence="3 4">
    <name type="scientific">Gnathostoma spinigerum</name>
    <dbReference type="NCBI Taxonomy" id="75299"/>
    <lineage>
        <taxon>Eukaryota</taxon>
        <taxon>Metazoa</taxon>
        <taxon>Ecdysozoa</taxon>
        <taxon>Nematoda</taxon>
        <taxon>Chromadorea</taxon>
        <taxon>Rhabditida</taxon>
        <taxon>Spirurina</taxon>
        <taxon>Gnathostomatomorpha</taxon>
        <taxon>Gnathostomatoidea</taxon>
        <taxon>Gnathostomatidae</taxon>
        <taxon>Gnathostoma</taxon>
    </lineage>
</organism>
<keyword evidence="4" id="KW-1185">Reference proteome</keyword>
<dbReference type="Proteomes" id="UP001608902">
    <property type="component" value="Unassembled WGS sequence"/>
</dbReference>
<dbReference type="AlphaFoldDB" id="A0ABD6EAV0"/>
<feature type="compositionally biased region" description="Low complexity" evidence="1">
    <location>
        <begin position="169"/>
        <end position="178"/>
    </location>
</feature>
<dbReference type="Pfam" id="PF10390">
    <property type="entry name" value="ELL"/>
    <property type="match status" value="1"/>
</dbReference>
<accession>A0ABD6EAV0</accession>
<dbReference type="EMBL" id="JBGFUD010000449">
    <property type="protein sequence ID" value="MFH4974546.1"/>
    <property type="molecule type" value="Genomic_DNA"/>
</dbReference>
<dbReference type="SUPFAM" id="SSF46785">
    <property type="entry name" value="Winged helix' DNA-binding domain"/>
    <property type="match status" value="1"/>
</dbReference>
<gene>
    <name evidence="3" type="ORF">AB6A40_001255</name>
</gene>
<dbReference type="InterPro" id="IPR036390">
    <property type="entry name" value="WH_DNA-bd_sf"/>
</dbReference>
<sequence>MTAASPSVSPTAVAALDVLPLIADTAASCEQSAMMVKLTDESIAAIQKAQKARLPMKMRIDPQGGVIEIGTDSNLYKFRFTIQQIPGTPADAVVYDRVRGYRSTATLQSKIQVQATDKSFAETREKAQKLVEEEKRKATKDVTRGRRDQRPVTVKRTTNPVAIGAQRPSPSSSNFSKSHTSDSKSNAPKFPRALNGSAAGSRMRAELLRKPLRKRLVHLIVLGRYSTVDEIISSLKKDGLADDSPQEIGKARDIIEEVSESGKDNGHIQLKPSFYSEVDARWPWFNSDEKAIVRKILSGNSTNSSNFAPTRKSGMAPLTAPTLGGHSNNVSPEAIPTPPSTLAQQRTSTSFVPSRKASPKVSNMLCNSSNNKSPVLSTNTIPSTGSTSVSNVLDDLLPSSASATGKRKAHVSTAQVVPDKRPRPQSLSPPEDPTSANPSSSQSNQKRLHHRNLCNPTSREEARRLLKDSSSVGPEQHTRNGSSQNSSSASPLTKDSLPPTTNNTSDKHKSLHRQPDPVDRTASDERASAENTAVAISTTAQETYDWAKEFPEVRNFAEAERYYNIFTV</sequence>
<dbReference type="PANTHER" id="PTHR23288:SF17">
    <property type="entry name" value="RNA POLYMERASE II ELONGATION FACTOR ELL"/>
    <property type="match status" value="1"/>
</dbReference>
<feature type="compositionally biased region" description="Basic and acidic residues" evidence="1">
    <location>
        <begin position="130"/>
        <end position="150"/>
    </location>
</feature>
<evidence type="ECO:0000313" key="4">
    <source>
        <dbReference type="Proteomes" id="UP001608902"/>
    </source>
</evidence>
<feature type="compositionally biased region" description="Polar residues" evidence="1">
    <location>
        <begin position="434"/>
        <end position="445"/>
    </location>
</feature>
<feature type="compositionally biased region" description="Polar residues" evidence="1">
    <location>
        <begin position="360"/>
        <end position="391"/>
    </location>
</feature>
<feature type="compositionally biased region" description="Basic and acidic residues" evidence="1">
    <location>
        <begin position="505"/>
        <end position="528"/>
    </location>
</feature>
<evidence type="ECO:0000313" key="3">
    <source>
        <dbReference type="EMBL" id="MFH4974546.1"/>
    </source>
</evidence>
<protein>
    <recommendedName>
        <fullName evidence="2">RNA polymerase II elongation factor ELL N-terminal domain-containing protein</fullName>
    </recommendedName>
</protein>
<dbReference type="Gene3D" id="1.10.10.2670">
    <property type="entry name" value="E3 ubiquitin-protein ligase"/>
    <property type="match status" value="1"/>
</dbReference>
<feature type="compositionally biased region" description="Polar residues" evidence="1">
    <location>
        <begin position="340"/>
        <end position="352"/>
    </location>
</feature>
<comment type="caution">
    <text evidence="3">The sequence shown here is derived from an EMBL/GenBank/DDBJ whole genome shotgun (WGS) entry which is preliminary data.</text>
</comment>
<dbReference type="InterPro" id="IPR019464">
    <property type="entry name" value="ELL_N"/>
</dbReference>
<proteinExistence type="predicted"/>
<dbReference type="InterPro" id="IPR042065">
    <property type="entry name" value="E3_ELL-like"/>
</dbReference>
<reference evidence="3 4" key="1">
    <citation type="submission" date="2024-08" db="EMBL/GenBank/DDBJ databases">
        <title>Gnathostoma spinigerum genome.</title>
        <authorList>
            <person name="Gonzalez-Bertolin B."/>
            <person name="Monzon S."/>
            <person name="Zaballos A."/>
            <person name="Jimenez P."/>
            <person name="Dekumyoy P."/>
            <person name="Varona S."/>
            <person name="Cuesta I."/>
            <person name="Sumanam S."/>
            <person name="Adisakwattana P."/>
            <person name="Gasser R.B."/>
            <person name="Hernandez-Gonzalez A."/>
            <person name="Young N.D."/>
            <person name="Perteguer M.J."/>
        </authorList>
    </citation>
    <scope>NUCLEOTIDE SEQUENCE [LARGE SCALE GENOMIC DNA]</scope>
    <source>
        <strain evidence="3">AL3</strain>
        <tissue evidence="3">Liver</tissue>
    </source>
</reference>
<feature type="region of interest" description="Disordered" evidence="1">
    <location>
        <begin position="130"/>
        <end position="200"/>
    </location>
</feature>
<dbReference type="PANTHER" id="PTHR23288">
    <property type="entry name" value="OCCLUDIN AND RNA POLYMERASE II ELONGATION FACTOR ELL"/>
    <property type="match status" value="1"/>
</dbReference>
<dbReference type="InterPro" id="IPR031176">
    <property type="entry name" value="ELL/occludin"/>
</dbReference>
<feature type="compositionally biased region" description="Basic and acidic residues" evidence="1">
    <location>
        <begin position="458"/>
        <end position="467"/>
    </location>
</feature>
<feature type="region of interest" description="Disordered" evidence="1">
    <location>
        <begin position="300"/>
        <end position="535"/>
    </location>
</feature>
<evidence type="ECO:0000259" key="2">
    <source>
        <dbReference type="Pfam" id="PF10390"/>
    </source>
</evidence>